<dbReference type="EMBL" id="PKPP01006626">
    <property type="protein sequence ID" value="PWA55905.1"/>
    <property type="molecule type" value="Genomic_DNA"/>
</dbReference>
<keyword evidence="4" id="KW-1185">Reference proteome</keyword>
<evidence type="ECO:0000256" key="2">
    <source>
        <dbReference type="SAM" id="Phobius"/>
    </source>
</evidence>
<keyword evidence="2" id="KW-0472">Membrane</keyword>
<dbReference type="OrthoDB" id="1096772at2759"/>
<evidence type="ECO:0000256" key="1">
    <source>
        <dbReference type="SAM" id="MobiDB-lite"/>
    </source>
</evidence>
<feature type="transmembrane region" description="Helical" evidence="2">
    <location>
        <begin position="459"/>
        <end position="487"/>
    </location>
</feature>
<dbReference type="Proteomes" id="UP000245207">
    <property type="component" value="Unassembled WGS sequence"/>
</dbReference>
<reference evidence="3 4" key="1">
    <citation type="journal article" date="2018" name="Mol. Plant">
        <title>The genome of Artemisia annua provides insight into the evolution of Asteraceae family and artemisinin biosynthesis.</title>
        <authorList>
            <person name="Shen Q."/>
            <person name="Zhang L."/>
            <person name="Liao Z."/>
            <person name="Wang S."/>
            <person name="Yan T."/>
            <person name="Shi P."/>
            <person name="Liu M."/>
            <person name="Fu X."/>
            <person name="Pan Q."/>
            <person name="Wang Y."/>
            <person name="Lv Z."/>
            <person name="Lu X."/>
            <person name="Zhang F."/>
            <person name="Jiang W."/>
            <person name="Ma Y."/>
            <person name="Chen M."/>
            <person name="Hao X."/>
            <person name="Li L."/>
            <person name="Tang Y."/>
            <person name="Lv G."/>
            <person name="Zhou Y."/>
            <person name="Sun X."/>
            <person name="Brodelius P.E."/>
            <person name="Rose J.K.C."/>
            <person name="Tang K."/>
        </authorList>
    </citation>
    <scope>NUCLEOTIDE SEQUENCE [LARGE SCALE GENOMIC DNA]</scope>
    <source>
        <strain evidence="4">cv. Huhao1</strain>
        <tissue evidence="3">Leaf</tissue>
    </source>
</reference>
<evidence type="ECO:0000313" key="3">
    <source>
        <dbReference type="EMBL" id="PWA55905.1"/>
    </source>
</evidence>
<dbReference type="InterPro" id="IPR040256">
    <property type="entry name" value="At4g02000-like"/>
</dbReference>
<keyword evidence="2" id="KW-0812">Transmembrane</keyword>
<dbReference type="PANTHER" id="PTHR31286:SF99">
    <property type="entry name" value="DUF4283 DOMAIN-CONTAINING PROTEIN"/>
    <property type="match status" value="1"/>
</dbReference>
<dbReference type="PANTHER" id="PTHR31286">
    <property type="entry name" value="GLYCINE-RICH CELL WALL STRUCTURAL PROTEIN 1.8-LIKE"/>
    <property type="match status" value="1"/>
</dbReference>
<accession>A0A2U1M3R8</accession>
<feature type="transmembrane region" description="Helical" evidence="2">
    <location>
        <begin position="417"/>
        <end position="438"/>
    </location>
</feature>
<protein>
    <submittedName>
        <fullName evidence="3">Zinc knuckle CX2CX4HX4C</fullName>
    </submittedName>
</protein>
<feature type="compositionally biased region" description="Low complexity" evidence="1">
    <location>
        <begin position="274"/>
        <end position="289"/>
    </location>
</feature>
<gene>
    <name evidence="3" type="ORF">CTI12_AA422640</name>
</gene>
<comment type="caution">
    <text evidence="3">The sequence shown here is derived from an EMBL/GenBank/DDBJ whole genome shotgun (WGS) entry which is preliminary data.</text>
</comment>
<sequence>MDRMTASICEKPYGRATFARVLVEIASEIPLVGFVELCRIVSQIGSPIMMDRMTASICEKPYGRATFARVLVEIDSEIPLVGFVELWYESLGKVLRLRVEHDWVPPRCEECKVFGHYLSDCQNKVNVARKVNKDGKNVKPSEVKNGNNGTVSGNVNVDEVWTTAGNRRNRGGGNNLRQGNFGGYQTRKGVYVNTASGNNTSNVNTGNKGNKEVSKKLEPVKSGNIGSVDDSVVMNDKGVPANKGKGKVDEGISGGDGNRNSGNNDNKKNEQKKNLGNKSSNKNGNVSKSGDGRNPKDVLGSKNVSTSNRFDALGSVVKGWNEDMIKYYTEKLNSRIMMNGSPEQQLELKLKSLSNRIILLNRNISINAKMNAQKMMQKSVLTSHDSNDVSLSKCYDEAYRVEQFSGRKSPKEILQGWFRKLMEASLFIFLFVGIRGFSKLVRGFEGRVEVELSCVSSNVLWILSFVAAAFLGLFTLGLLHGALVLAVFDYRGVPIHGILTLLAVWKGIMA</sequence>
<keyword evidence="2" id="KW-1133">Transmembrane helix</keyword>
<feature type="compositionally biased region" description="Low complexity" evidence="1">
    <location>
        <begin position="192"/>
        <end position="208"/>
    </location>
</feature>
<dbReference type="AlphaFoldDB" id="A0A2U1M3R8"/>
<feature type="compositionally biased region" description="Basic and acidic residues" evidence="1">
    <location>
        <begin position="209"/>
        <end position="219"/>
    </location>
</feature>
<name>A0A2U1M3R8_ARTAN</name>
<organism evidence="3 4">
    <name type="scientific">Artemisia annua</name>
    <name type="common">Sweet wormwood</name>
    <dbReference type="NCBI Taxonomy" id="35608"/>
    <lineage>
        <taxon>Eukaryota</taxon>
        <taxon>Viridiplantae</taxon>
        <taxon>Streptophyta</taxon>
        <taxon>Embryophyta</taxon>
        <taxon>Tracheophyta</taxon>
        <taxon>Spermatophyta</taxon>
        <taxon>Magnoliopsida</taxon>
        <taxon>eudicotyledons</taxon>
        <taxon>Gunneridae</taxon>
        <taxon>Pentapetalae</taxon>
        <taxon>asterids</taxon>
        <taxon>campanulids</taxon>
        <taxon>Asterales</taxon>
        <taxon>Asteraceae</taxon>
        <taxon>Asteroideae</taxon>
        <taxon>Anthemideae</taxon>
        <taxon>Artemisiinae</taxon>
        <taxon>Artemisia</taxon>
    </lineage>
</organism>
<proteinExistence type="predicted"/>
<evidence type="ECO:0000313" key="4">
    <source>
        <dbReference type="Proteomes" id="UP000245207"/>
    </source>
</evidence>
<feature type="region of interest" description="Disordered" evidence="1">
    <location>
        <begin position="164"/>
        <end position="305"/>
    </location>
</feature>